<comment type="caution">
    <text evidence="1">The sequence shown here is derived from an EMBL/GenBank/DDBJ whole genome shotgun (WGS) entry which is preliminary data.</text>
</comment>
<organism evidence="1 2">
    <name type="scientific">Liparis tanakae</name>
    <name type="common">Tanaka's snailfish</name>
    <dbReference type="NCBI Taxonomy" id="230148"/>
    <lineage>
        <taxon>Eukaryota</taxon>
        <taxon>Metazoa</taxon>
        <taxon>Chordata</taxon>
        <taxon>Craniata</taxon>
        <taxon>Vertebrata</taxon>
        <taxon>Euteleostomi</taxon>
        <taxon>Actinopterygii</taxon>
        <taxon>Neopterygii</taxon>
        <taxon>Teleostei</taxon>
        <taxon>Neoteleostei</taxon>
        <taxon>Acanthomorphata</taxon>
        <taxon>Eupercaria</taxon>
        <taxon>Perciformes</taxon>
        <taxon>Cottioidei</taxon>
        <taxon>Cottales</taxon>
        <taxon>Liparidae</taxon>
        <taxon>Liparis</taxon>
    </lineage>
</organism>
<sequence length="73" mass="8299">MKARWFSRGVLTRGALRNSPIICLLSPFLSRMKRATPTGVSDTKPLSIRYWIPFSGFLQPDATLCFIQEPLRS</sequence>
<dbReference type="AlphaFoldDB" id="A0A4Z2GTC9"/>
<proteinExistence type="predicted"/>
<protein>
    <submittedName>
        <fullName evidence="1">Uncharacterized protein</fullName>
    </submittedName>
</protein>
<dbReference type="Proteomes" id="UP000314294">
    <property type="component" value="Unassembled WGS sequence"/>
</dbReference>
<name>A0A4Z2GTC9_9TELE</name>
<evidence type="ECO:0000313" key="1">
    <source>
        <dbReference type="EMBL" id="TNN56649.1"/>
    </source>
</evidence>
<dbReference type="EMBL" id="SRLO01000424">
    <property type="protein sequence ID" value="TNN56649.1"/>
    <property type="molecule type" value="Genomic_DNA"/>
</dbReference>
<keyword evidence="2" id="KW-1185">Reference proteome</keyword>
<reference evidence="1 2" key="1">
    <citation type="submission" date="2019-03" db="EMBL/GenBank/DDBJ databases">
        <title>First draft genome of Liparis tanakae, snailfish: a comprehensive survey of snailfish specific genes.</title>
        <authorList>
            <person name="Kim W."/>
            <person name="Song I."/>
            <person name="Jeong J.-H."/>
            <person name="Kim D."/>
            <person name="Kim S."/>
            <person name="Ryu S."/>
            <person name="Song J.Y."/>
            <person name="Lee S.K."/>
        </authorList>
    </citation>
    <scope>NUCLEOTIDE SEQUENCE [LARGE SCALE GENOMIC DNA]</scope>
    <source>
        <tissue evidence="1">Muscle</tissue>
    </source>
</reference>
<gene>
    <name evidence="1" type="ORF">EYF80_033186</name>
</gene>
<evidence type="ECO:0000313" key="2">
    <source>
        <dbReference type="Proteomes" id="UP000314294"/>
    </source>
</evidence>
<accession>A0A4Z2GTC9</accession>